<dbReference type="Proteomes" id="UP000027138">
    <property type="component" value="Unassembled WGS sequence"/>
</dbReference>
<feature type="compositionally biased region" description="Pro residues" evidence="1">
    <location>
        <begin position="108"/>
        <end position="117"/>
    </location>
</feature>
<evidence type="ECO:0000256" key="1">
    <source>
        <dbReference type="SAM" id="MobiDB-lite"/>
    </source>
</evidence>
<proteinExistence type="predicted"/>
<organism evidence="2 3">
    <name type="scientific">Jatropha curcas</name>
    <name type="common">Barbados nut</name>
    <dbReference type="NCBI Taxonomy" id="180498"/>
    <lineage>
        <taxon>Eukaryota</taxon>
        <taxon>Viridiplantae</taxon>
        <taxon>Streptophyta</taxon>
        <taxon>Embryophyta</taxon>
        <taxon>Tracheophyta</taxon>
        <taxon>Spermatophyta</taxon>
        <taxon>Magnoliopsida</taxon>
        <taxon>eudicotyledons</taxon>
        <taxon>Gunneridae</taxon>
        <taxon>Pentapetalae</taxon>
        <taxon>rosids</taxon>
        <taxon>fabids</taxon>
        <taxon>Malpighiales</taxon>
        <taxon>Euphorbiaceae</taxon>
        <taxon>Crotonoideae</taxon>
        <taxon>Jatropheae</taxon>
        <taxon>Jatropha</taxon>
    </lineage>
</organism>
<dbReference type="PRINTS" id="PR01217">
    <property type="entry name" value="PRICHEXTENSN"/>
</dbReference>
<accession>A0A067KVW1</accession>
<feature type="region of interest" description="Disordered" evidence="1">
    <location>
        <begin position="70"/>
        <end position="182"/>
    </location>
</feature>
<feature type="compositionally biased region" description="Pro residues" evidence="1">
    <location>
        <begin position="126"/>
        <end position="182"/>
    </location>
</feature>
<dbReference type="AlphaFoldDB" id="A0A067KVW1"/>
<reference evidence="2 3" key="1">
    <citation type="journal article" date="2014" name="PLoS ONE">
        <title>Global Analysis of Gene Expression Profiles in Physic Nut (Jatropha curcas L.) Seedlings Exposed to Salt Stress.</title>
        <authorList>
            <person name="Zhang L."/>
            <person name="Zhang C."/>
            <person name="Wu P."/>
            <person name="Chen Y."/>
            <person name="Li M."/>
            <person name="Jiang H."/>
            <person name="Wu G."/>
        </authorList>
    </citation>
    <scope>NUCLEOTIDE SEQUENCE [LARGE SCALE GENOMIC DNA]</scope>
    <source>
        <strain evidence="3">cv. GZQX0401</strain>
        <tissue evidence="2">Young leaves</tissue>
    </source>
</reference>
<dbReference type="OrthoDB" id="10635982at2759"/>
<protein>
    <submittedName>
        <fullName evidence="2">Uncharacterized protein</fullName>
    </submittedName>
</protein>
<keyword evidence="3" id="KW-1185">Reference proteome</keyword>
<dbReference type="EMBL" id="KK914334">
    <property type="protein sequence ID" value="KDP40252.1"/>
    <property type="molecule type" value="Genomic_DNA"/>
</dbReference>
<evidence type="ECO:0000313" key="3">
    <source>
        <dbReference type="Proteomes" id="UP000027138"/>
    </source>
</evidence>
<gene>
    <name evidence="2" type="ORF">JCGZ_02250</name>
</gene>
<name>A0A067KVW1_JATCU</name>
<evidence type="ECO:0000313" key="2">
    <source>
        <dbReference type="EMBL" id="KDP40252.1"/>
    </source>
</evidence>
<sequence length="182" mass="19966">MSTSVPAISINLMKKAIPIYTPNSISTKEQKPPSVLLFYAIPDRKIVNGSVYNKQNLVSLVAQLRLVNDQSNPPEFPRKPDYTSPSFPSEVPELPKDPEIEFDTSPPEEIPLPPSTPEMPTSGPDYPVPPPTPPDVPLPPRPQPPNPLPPKFPDPPTHPPPDIQQPPDLPLEIKPPPGPYVI</sequence>